<keyword evidence="1" id="KW-1133">Transmembrane helix</keyword>
<protein>
    <submittedName>
        <fullName evidence="2">Uncharacterized protein</fullName>
    </submittedName>
</protein>
<accession>A0ABV2WC51</accession>
<evidence type="ECO:0000313" key="3">
    <source>
        <dbReference type="Proteomes" id="UP001550378"/>
    </source>
</evidence>
<gene>
    <name evidence="2" type="ORF">ABZ508_26660</name>
</gene>
<reference evidence="2 3" key="1">
    <citation type="submission" date="2024-06" db="EMBL/GenBank/DDBJ databases">
        <title>The Natural Products Discovery Center: Release of the First 8490 Sequenced Strains for Exploring Actinobacteria Biosynthetic Diversity.</title>
        <authorList>
            <person name="Kalkreuter E."/>
            <person name="Kautsar S.A."/>
            <person name="Yang D."/>
            <person name="Bader C.D."/>
            <person name="Teijaro C.N."/>
            <person name="Fluegel L."/>
            <person name="Davis C.M."/>
            <person name="Simpson J.R."/>
            <person name="Lauterbach L."/>
            <person name="Steele A.D."/>
            <person name="Gui C."/>
            <person name="Meng S."/>
            <person name="Li G."/>
            <person name="Viehrig K."/>
            <person name="Ye F."/>
            <person name="Su P."/>
            <person name="Kiefer A.F."/>
            <person name="Nichols A."/>
            <person name="Cepeda A.J."/>
            <person name="Yan W."/>
            <person name="Fan B."/>
            <person name="Jiang Y."/>
            <person name="Adhikari A."/>
            <person name="Zheng C.-J."/>
            <person name="Schuster L."/>
            <person name="Cowan T.M."/>
            <person name="Smanski M.J."/>
            <person name="Chevrette M.G."/>
            <person name="De Carvalho L.P.S."/>
            <person name="Shen B."/>
        </authorList>
    </citation>
    <scope>NUCLEOTIDE SEQUENCE [LARGE SCALE GENOMIC DNA]</scope>
    <source>
        <strain evidence="2 3">NPDC006337</strain>
    </source>
</reference>
<dbReference type="RefSeq" id="WP_359658837.1">
    <property type="nucleotide sequence ID" value="NZ_JBEXZP010000413.1"/>
</dbReference>
<keyword evidence="3" id="KW-1185">Reference proteome</keyword>
<sequence>MHAYLITAQPSRWQRAYRAVRVCTTRTLIGAGLVALGLLVFAIRCLRPVINTLASMAVRIELEISIRSGLPSLGASLGAHLTDEFVREFRSGWNTRTKEGQAR</sequence>
<name>A0ABV2WC51_9ACTN</name>
<proteinExistence type="predicted"/>
<keyword evidence="1" id="KW-0812">Transmembrane</keyword>
<comment type="caution">
    <text evidence="2">The sequence shown here is derived from an EMBL/GenBank/DDBJ whole genome shotgun (WGS) entry which is preliminary data.</text>
</comment>
<keyword evidence="1" id="KW-0472">Membrane</keyword>
<evidence type="ECO:0000256" key="1">
    <source>
        <dbReference type="SAM" id="Phobius"/>
    </source>
</evidence>
<feature type="transmembrane region" description="Helical" evidence="1">
    <location>
        <begin position="27"/>
        <end position="46"/>
    </location>
</feature>
<evidence type="ECO:0000313" key="2">
    <source>
        <dbReference type="EMBL" id="MEU0710949.1"/>
    </source>
</evidence>
<dbReference type="EMBL" id="JBEXZR010000029">
    <property type="protein sequence ID" value="MEU0710949.1"/>
    <property type="molecule type" value="Genomic_DNA"/>
</dbReference>
<organism evidence="2 3">
    <name type="scientific">Streptomyces lavendulocolor</name>
    <dbReference type="NCBI Taxonomy" id="67316"/>
    <lineage>
        <taxon>Bacteria</taxon>
        <taxon>Bacillati</taxon>
        <taxon>Actinomycetota</taxon>
        <taxon>Actinomycetes</taxon>
        <taxon>Kitasatosporales</taxon>
        <taxon>Streptomycetaceae</taxon>
        <taxon>Streptomyces</taxon>
    </lineage>
</organism>
<dbReference type="Proteomes" id="UP001550378">
    <property type="component" value="Unassembled WGS sequence"/>
</dbReference>